<accession>A0A412PD93</accession>
<protein>
    <recommendedName>
        <fullName evidence="3">histidine kinase</fullName>
        <ecNumber evidence="3">2.7.13.3</ecNumber>
    </recommendedName>
</protein>
<comment type="catalytic activity">
    <reaction evidence="1">
        <text>ATP + protein L-histidine = ADP + protein N-phospho-L-histidine.</text>
        <dbReference type="EC" id="2.7.13.3"/>
    </reaction>
</comment>
<reference evidence="13 14" key="1">
    <citation type="submission" date="2018-08" db="EMBL/GenBank/DDBJ databases">
        <title>A genome reference for cultivated species of the human gut microbiota.</title>
        <authorList>
            <person name="Zou Y."/>
            <person name="Xue W."/>
            <person name="Luo G."/>
        </authorList>
    </citation>
    <scope>NUCLEOTIDE SEQUENCE [LARGE SCALE GENOMIC DNA]</scope>
    <source>
        <strain evidence="13 14">AF18-46</strain>
    </source>
</reference>
<sequence>MNLIRFLKEKQIYLLLHLLVLIFLTFLFHAMNAGFWVSIFVCIMLFCADILSLGIEFWKKNAFYKQVENMLDSTKQKYLVAGLINVPDFYEGEIFTDSLHLIAKSMNDALERYRIAQDEYREYIETWIHEVKIPISCIALQCENHAFEESSTISGELKRIENDVEQALFYARSFNVEKDYLIREINLNDLVHKALKSNSQALIPCKPEIETNGLNQTVFADPKWLDFILNQILSNSIKYRQGSLKLCFTAFEKGNSIFLEIADNGIGIPKQDINRVFEKGFTGENGRKFAKSTGIGLYLCNTLCQKMNLKLSIRENTAGGTVVSLCFPKDRSHIFFAD</sequence>
<dbReference type="Gene3D" id="3.30.565.10">
    <property type="entry name" value="Histidine kinase-like ATPase, C-terminal domain"/>
    <property type="match status" value="1"/>
</dbReference>
<feature type="transmembrane region" description="Helical" evidence="11">
    <location>
        <begin position="12"/>
        <end position="29"/>
    </location>
</feature>
<feature type="domain" description="Histidine kinase" evidence="12">
    <location>
        <begin position="126"/>
        <end position="331"/>
    </location>
</feature>
<evidence type="ECO:0000313" key="14">
    <source>
        <dbReference type="Proteomes" id="UP000284731"/>
    </source>
</evidence>
<dbReference type="PROSITE" id="PS50109">
    <property type="entry name" value="HIS_KIN"/>
    <property type="match status" value="1"/>
</dbReference>
<dbReference type="InterPro" id="IPR036890">
    <property type="entry name" value="HATPase_C_sf"/>
</dbReference>
<comment type="subcellular location">
    <subcellularLocation>
        <location evidence="2">Cell membrane</location>
        <topology evidence="2">Multi-pass membrane protein</topology>
    </subcellularLocation>
</comment>
<dbReference type="GO" id="GO:0005886">
    <property type="term" value="C:plasma membrane"/>
    <property type="evidence" value="ECO:0007669"/>
    <property type="project" value="UniProtKB-SubCell"/>
</dbReference>
<evidence type="ECO:0000256" key="5">
    <source>
        <dbReference type="ARBA" id="ARBA00022679"/>
    </source>
</evidence>
<gene>
    <name evidence="13" type="ORF">DWX20_07525</name>
</gene>
<dbReference type="InterPro" id="IPR050351">
    <property type="entry name" value="BphY/WalK/GraS-like"/>
</dbReference>
<evidence type="ECO:0000256" key="7">
    <source>
        <dbReference type="ARBA" id="ARBA00022777"/>
    </source>
</evidence>
<proteinExistence type="predicted"/>
<evidence type="ECO:0000256" key="9">
    <source>
        <dbReference type="ARBA" id="ARBA00023012"/>
    </source>
</evidence>
<evidence type="ECO:0000313" key="13">
    <source>
        <dbReference type="EMBL" id="RGT55009.1"/>
    </source>
</evidence>
<evidence type="ECO:0000256" key="8">
    <source>
        <dbReference type="ARBA" id="ARBA00022989"/>
    </source>
</evidence>
<evidence type="ECO:0000256" key="2">
    <source>
        <dbReference type="ARBA" id="ARBA00004651"/>
    </source>
</evidence>
<dbReference type="PRINTS" id="PR00344">
    <property type="entry name" value="BCTRLSENSOR"/>
</dbReference>
<dbReference type="InterPro" id="IPR005467">
    <property type="entry name" value="His_kinase_dom"/>
</dbReference>
<dbReference type="EC" id="2.7.13.3" evidence="3"/>
<dbReference type="GO" id="GO:0004721">
    <property type="term" value="F:phosphoprotein phosphatase activity"/>
    <property type="evidence" value="ECO:0007669"/>
    <property type="project" value="TreeGrafter"/>
</dbReference>
<evidence type="ECO:0000256" key="11">
    <source>
        <dbReference type="SAM" id="Phobius"/>
    </source>
</evidence>
<keyword evidence="6 11" id="KW-0812">Transmembrane</keyword>
<dbReference type="GO" id="GO:0000155">
    <property type="term" value="F:phosphorelay sensor kinase activity"/>
    <property type="evidence" value="ECO:0007669"/>
    <property type="project" value="TreeGrafter"/>
</dbReference>
<evidence type="ECO:0000256" key="3">
    <source>
        <dbReference type="ARBA" id="ARBA00012438"/>
    </source>
</evidence>
<dbReference type="GO" id="GO:0016036">
    <property type="term" value="P:cellular response to phosphate starvation"/>
    <property type="evidence" value="ECO:0007669"/>
    <property type="project" value="TreeGrafter"/>
</dbReference>
<name>A0A412PD93_9FIRM</name>
<comment type="caution">
    <text evidence="13">The sequence shown here is derived from an EMBL/GenBank/DDBJ whole genome shotgun (WGS) entry which is preliminary data.</text>
</comment>
<dbReference type="PANTHER" id="PTHR45453">
    <property type="entry name" value="PHOSPHATE REGULON SENSOR PROTEIN PHOR"/>
    <property type="match status" value="1"/>
</dbReference>
<keyword evidence="4" id="KW-1003">Cell membrane</keyword>
<keyword evidence="10 11" id="KW-0472">Membrane</keyword>
<feature type="transmembrane region" description="Helical" evidence="11">
    <location>
        <begin position="35"/>
        <end position="55"/>
    </location>
</feature>
<dbReference type="SMART" id="SM00387">
    <property type="entry name" value="HATPase_c"/>
    <property type="match status" value="1"/>
</dbReference>
<evidence type="ECO:0000256" key="1">
    <source>
        <dbReference type="ARBA" id="ARBA00000085"/>
    </source>
</evidence>
<evidence type="ECO:0000256" key="10">
    <source>
        <dbReference type="ARBA" id="ARBA00023136"/>
    </source>
</evidence>
<dbReference type="InterPro" id="IPR003594">
    <property type="entry name" value="HATPase_dom"/>
</dbReference>
<dbReference type="EMBL" id="QRWX01000003">
    <property type="protein sequence ID" value="RGT55009.1"/>
    <property type="molecule type" value="Genomic_DNA"/>
</dbReference>
<evidence type="ECO:0000256" key="4">
    <source>
        <dbReference type="ARBA" id="ARBA00022475"/>
    </source>
</evidence>
<dbReference type="InterPro" id="IPR004358">
    <property type="entry name" value="Sig_transdc_His_kin-like_C"/>
</dbReference>
<evidence type="ECO:0000256" key="6">
    <source>
        <dbReference type="ARBA" id="ARBA00022692"/>
    </source>
</evidence>
<organism evidence="13 14">
    <name type="scientific">Solobacterium moorei</name>
    <dbReference type="NCBI Taxonomy" id="102148"/>
    <lineage>
        <taxon>Bacteria</taxon>
        <taxon>Bacillati</taxon>
        <taxon>Bacillota</taxon>
        <taxon>Erysipelotrichia</taxon>
        <taxon>Erysipelotrichales</taxon>
        <taxon>Erysipelotrichaceae</taxon>
        <taxon>Solobacterium</taxon>
    </lineage>
</organism>
<keyword evidence="8 11" id="KW-1133">Transmembrane helix</keyword>
<keyword evidence="5" id="KW-0808">Transferase</keyword>
<dbReference type="Proteomes" id="UP000284731">
    <property type="component" value="Unassembled WGS sequence"/>
</dbReference>
<dbReference type="AlphaFoldDB" id="A0A412PD93"/>
<keyword evidence="7 13" id="KW-0418">Kinase</keyword>
<keyword evidence="9" id="KW-0902">Two-component regulatory system</keyword>
<dbReference type="SUPFAM" id="SSF55874">
    <property type="entry name" value="ATPase domain of HSP90 chaperone/DNA topoisomerase II/histidine kinase"/>
    <property type="match status" value="1"/>
</dbReference>
<dbReference type="Pfam" id="PF02518">
    <property type="entry name" value="HATPase_c"/>
    <property type="match status" value="1"/>
</dbReference>
<dbReference type="RefSeq" id="WP_118765054.1">
    <property type="nucleotide sequence ID" value="NZ_CABJCF010000003.1"/>
</dbReference>
<evidence type="ECO:0000259" key="12">
    <source>
        <dbReference type="PROSITE" id="PS50109"/>
    </source>
</evidence>
<dbReference type="PANTHER" id="PTHR45453:SF2">
    <property type="entry name" value="HISTIDINE KINASE"/>
    <property type="match status" value="1"/>
</dbReference>